<dbReference type="OrthoDB" id="47276at2759"/>
<evidence type="ECO:0000256" key="5">
    <source>
        <dbReference type="ARBA" id="ARBA00022691"/>
    </source>
</evidence>
<evidence type="ECO:0000256" key="1">
    <source>
        <dbReference type="ARBA" id="ARBA00000142"/>
    </source>
</evidence>
<dbReference type="HOGENOM" id="CLU_050910_3_0_1"/>
<evidence type="ECO:0000256" key="3">
    <source>
        <dbReference type="ARBA" id="ARBA00022603"/>
    </source>
</evidence>
<comment type="function">
    <text evidence="9">Catalyzes the formation of N(7)-methylguanine at position 46 (m7G46) in tRNA.</text>
</comment>
<keyword evidence="4 9" id="KW-0808">Transferase</keyword>
<dbReference type="Gene3D" id="3.40.50.150">
    <property type="entry name" value="Vaccinia Virus protein VP39"/>
    <property type="match status" value="1"/>
</dbReference>
<evidence type="ECO:0000256" key="9">
    <source>
        <dbReference type="HAMAP-Rule" id="MF_03055"/>
    </source>
</evidence>
<name>R9AAD5_WALI9</name>
<dbReference type="GeneID" id="20375549"/>
<dbReference type="PANTHER" id="PTHR23417">
    <property type="entry name" value="3-DEOXY-D-MANNO-OCTULOSONIC-ACID TRANSFERASE/TRNA GUANINE-N 7 - -METHYLTRANSFERASE"/>
    <property type="match status" value="1"/>
</dbReference>
<organism evidence="11 12">
    <name type="scientific">Wallemia ichthyophaga (strain EXF-994 / CBS 113033)</name>
    <dbReference type="NCBI Taxonomy" id="1299270"/>
    <lineage>
        <taxon>Eukaryota</taxon>
        <taxon>Fungi</taxon>
        <taxon>Dikarya</taxon>
        <taxon>Basidiomycota</taxon>
        <taxon>Wallemiomycotina</taxon>
        <taxon>Wallemiomycetes</taxon>
        <taxon>Wallemiales</taxon>
        <taxon>Wallemiaceae</taxon>
        <taxon>Wallemia</taxon>
    </lineage>
</organism>
<dbReference type="EC" id="2.1.1.33" evidence="9"/>
<proteinExistence type="inferred from homology"/>
<keyword evidence="7 9" id="KW-0694">RNA-binding</keyword>
<dbReference type="AlphaFoldDB" id="R9AAD5"/>
<evidence type="ECO:0000313" key="12">
    <source>
        <dbReference type="Proteomes" id="UP000014064"/>
    </source>
</evidence>
<comment type="subcellular location">
    <subcellularLocation>
        <location evidence="9">Nucleus</location>
    </subcellularLocation>
</comment>
<feature type="binding site" evidence="9">
    <location>
        <position position="5"/>
    </location>
    <ligand>
        <name>S-adenosyl-L-methionine</name>
        <dbReference type="ChEBI" id="CHEBI:59789"/>
    </ligand>
</feature>
<dbReference type="KEGG" id="wic:J056_002597"/>
<dbReference type="UniPathway" id="UPA00989"/>
<dbReference type="GO" id="GO:0005634">
    <property type="term" value="C:nucleus"/>
    <property type="evidence" value="ECO:0007669"/>
    <property type="project" value="UniProtKB-SubCell"/>
</dbReference>
<dbReference type="GO" id="GO:0008176">
    <property type="term" value="F:tRNA (guanine(46)-N7)-methyltransferase activity"/>
    <property type="evidence" value="ECO:0007669"/>
    <property type="project" value="UniProtKB-UniRule"/>
</dbReference>
<keyword evidence="8 9" id="KW-0539">Nucleus</keyword>
<dbReference type="eggNOG" id="KOG3115">
    <property type="taxonomic scope" value="Eukaryota"/>
</dbReference>
<comment type="catalytic activity">
    <reaction evidence="1 9">
        <text>guanosine(46) in tRNA + S-adenosyl-L-methionine = N(7)-methylguanosine(46) in tRNA + S-adenosyl-L-homocysteine</text>
        <dbReference type="Rhea" id="RHEA:42708"/>
        <dbReference type="Rhea" id="RHEA-COMP:10188"/>
        <dbReference type="Rhea" id="RHEA-COMP:10189"/>
        <dbReference type="ChEBI" id="CHEBI:57856"/>
        <dbReference type="ChEBI" id="CHEBI:59789"/>
        <dbReference type="ChEBI" id="CHEBI:74269"/>
        <dbReference type="ChEBI" id="CHEBI:74480"/>
        <dbReference type="EC" id="2.1.1.33"/>
    </reaction>
</comment>
<comment type="similarity">
    <text evidence="9">Belongs to the class I-like SAM-binding methyltransferase superfamily. TrmB family.</text>
</comment>
<dbReference type="RefSeq" id="XP_009270137.1">
    <property type="nucleotide sequence ID" value="XM_009271862.1"/>
</dbReference>
<protein>
    <recommendedName>
        <fullName evidence="9">tRNA (guanine-N(7)-)-methyltransferase</fullName>
        <ecNumber evidence="9">2.1.1.33</ecNumber>
    </recommendedName>
    <alternativeName>
        <fullName evidence="9">Transfer RNA methyltransferase 8</fullName>
    </alternativeName>
    <alternativeName>
        <fullName evidence="9">tRNA (guanine(46)-N(7))-methyltransferase</fullName>
    </alternativeName>
    <alternativeName>
        <fullName evidence="9">tRNA(m7G46)-methyltransferase</fullName>
    </alternativeName>
</protein>
<keyword evidence="5 9" id="KW-0949">S-adenosyl-L-methionine</keyword>
<evidence type="ECO:0000256" key="4">
    <source>
        <dbReference type="ARBA" id="ARBA00022679"/>
    </source>
</evidence>
<feature type="active site" evidence="9">
    <location>
        <position position="101"/>
    </location>
</feature>
<reference evidence="12" key="1">
    <citation type="journal article" date="2013" name="BMC Genomics">
        <title>Genome and transcriptome sequencing of the halophilic fungus Wallemia ichthyophaga: haloadaptations present and absent.</title>
        <authorList>
            <person name="Zajc J."/>
            <person name="Liu Y."/>
            <person name="Dai W."/>
            <person name="Yang Z."/>
            <person name="Hu J."/>
            <person name="Gostincar C."/>
            <person name="Gunde-Cimerman N."/>
        </authorList>
    </citation>
    <scope>NUCLEOTIDE SEQUENCE [LARGE SCALE GENOMIC DNA]</scope>
    <source>
        <strain evidence="12">EXF-994 / CBS 113033</strain>
    </source>
</reference>
<feature type="region of interest" description="Disordered" evidence="10">
    <location>
        <begin position="176"/>
        <end position="204"/>
    </location>
</feature>
<evidence type="ECO:0000256" key="8">
    <source>
        <dbReference type="ARBA" id="ARBA00023242"/>
    </source>
</evidence>
<dbReference type="STRING" id="1299270.R9AAD5"/>
<evidence type="ECO:0000313" key="11">
    <source>
        <dbReference type="EMBL" id="EOQ99082.1"/>
    </source>
</evidence>
<dbReference type="InterPro" id="IPR003358">
    <property type="entry name" value="tRNA_(Gua-N-7)_MeTrfase_Trmb"/>
</dbReference>
<dbReference type="EMBL" id="KE007245">
    <property type="protein sequence ID" value="EOQ99082.1"/>
    <property type="molecule type" value="Genomic_DNA"/>
</dbReference>
<feature type="binding site" evidence="9">
    <location>
        <begin position="78"/>
        <end position="79"/>
    </location>
    <ligand>
        <name>S-adenosyl-L-methionine</name>
        <dbReference type="ChEBI" id="CHEBI:59789"/>
    </ligand>
</feature>
<keyword evidence="6 9" id="KW-0819">tRNA processing</keyword>
<dbReference type="NCBIfam" id="TIGR00091">
    <property type="entry name" value="tRNA (guanosine(46)-N7)-methyltransferase TrmB"/>
    <property type="match status" value="1"/>
</dbReference>
<dbReference type="Pfam" id="PF02390">
    <property type="entry name" value="Methyltransf_4"/>
    <property type="match status" value="1"/>
</dbReference>
<dbReference type="PANTHER" id="PTHR23417:SF16">
    <property type="entry name" value="TRNA (GUANINE-N(7)-)-METHYLTRANSFERASE"/>
    <property type="match status" value="1"/>
</dbReference>
<comment type="subunit">
    <text evidence="9">Forms a complex with TRM82.</text>
</comment>
<dbReference type="GO" id="GO:0000049">
    <property type="term" value="F:tRNA binding"/>
    <property type="evidence" value="ECO:0007669"/>
    <property type="project" value="UniProtKB-UniRule"/>
</dbReference>
<evidence type="ECO:0000256" key="7">
    <source>
        <dbReference type="ARBA" id="ARBA00022884"/>
    </source>
</evidence>
<dbReference type="PROSITE" id="PS51625">
    <property type="entry name" value="SAM_MT_TRMB"/>
    <property type="match status" value="1"/>
</dbReference>
<comment type="pathway">
    <text evidence="9">tRNA modification; N(7)-methylguanine-tRNA biosynthesis.</text>
</comment>
<evidence type="ECO:0000256" key="2">
    <source>
        <dbReference type="ARBA" id="ARBA00022555"/>
    </source>
</evidence>
<dbReference type="Proteomes" id="UP000014064">
    <property type="component" value="Unassembled WGS sequence"/>
</dbReference>
<dbReference type="OMA" id="LNVMKFG"/>
<feature type="binding site" evidence="9">
    <location>
        <begin position="28"/>
        <end position="29"/>
    </location>
    <ligand>
        <name>S-adenosyl-L-methionine</name>
        <dbReference type="ChEBI" id="CHEBI:59789"/>
    </ligand>
</feature>
<dbReference type="SUPFAM" id="SSF53335">
    <property type="entry name" value="S-adenosyl-L-methionine-dependent methyltransferases"/>
    <property type="match status" value="1"/>
</dbReference>
<accession>R9AAD5</accession>
<sequence>MADVGCGFGGLIISLAPKFPNSLILGMEIRPQVTQYVSDRIVGLRNLAKTGQIDVPDKLPDQQQGRGAYENASVIRANAMKFLPNFFQKAQLKKIFFLFPDPHFKARKHKARIITQTLLSEYAYVLAPNATLFQITDVPDLFSWMQMHLEKHPLFEQIPDEELTTEDQTALSCVKSETEEGKKVTRNGGGRQWATWRRIPDPPL</sequence>
<feature type="binding site" evidence="9">
    <location>
        <position position="98"/>
    </location>
    <ligand>
        <name>S-adenosyl-L-methionine</name>
        <dbReference type="ChEBI" id="CHEBI:59789"/>
    </ligand>
</feature>
<keyword evidence="3 9" id="KW-0489">Methyltransferase</keyword>
<evidence type="ECO:0000256" key="6">
    <source>
        <dbReference type="ARBA" id="ARBA00022694"/>
    </source>
</evidence>
<dbReference type="InterPro" id="IPR025763">
    <property type="entry name" value="Trm8_euk"/>
</dbReference>
<feature type="binding site" evidence="9">
    <location>
        <begin position="178"/>
        <end position="180"/>
    </location>
    <ligand>
        <name>S-adenosyl-L-methionine</name>
        <dbReference type="ChEBI" id="CHEBI:59789"/>
    </ligand>
</feature>
<dbReference type="InterPro" id="IPR029063">
    <property type="entry name" value="SAM-dependent_MTases_sf"/>
</dbReference>
<gene>
    <name evidence="9" type="primary">TRM8</name>
    <name evidence="11" type="ORF">J056_002597</name>
</gene>
<dbReference type="GO" id="GO:0043527">
    <property type="term" value="C:tRNA methyltransferase complex"/>
    <property type="evidence" value="ECO:0007669"/>
    <property type="project" value="TreeGrafter"/>
</dbReference>
<evidence type="ECO:0000256" key="10">
    <source>
        <dbReference type="SAM" id="MobiDB-lite"/>
    </source>
</evidence>
<dbReference type="HAMAP" id="MF_03055">
    <property type="entry name" value="tRNA_methyltr_TrmB_euk"/>
    <property type="match status" value="1"/>
</dbReference>
<keyword evidence="2 9" id="KW-0820">tRNA-binding</keyword>
<keyword evidence="12" id="KW-1185">Reference proteome</keyword>